<evidence type="ECO:0000256" key="3">
    <source>
        <dbReference type="ARBA" id="ARBA00022989"/>
    </source>
</evidence>
<feature type="compositionally biased region" description="Low complexity" evidence="7">
    <location>
        <begin position="100"/>
        <end position="115"/>
    </location>
</feature>
<accession>A0A8J2HLI5</accession>
<gene>
    <name evidence="8" type="ORF">HICCMSTLAB_LOCUS11045</name>
</gene>
<dbReference type="InterPro" id="IPR055288">
    <property type="entry name" value="NALCN_aux_factor_1/2"/>
</dbReference>
<keyword evidence="4" id="KW-0472">Membrane</keyword>
<keyword evidence="2" id="KW-0812">Transmembrane</keyword>
<feature type="non-terminal residue" evidence="8">
    <location>
        <position position="1"/>
    </location>
</feature>
<sequence length="468" mass="51200">SWTSLLPGVGLGQKFGLGTLARNRSSGFGRLLVEEPDLVEVKELDNEPARGFWLRKAETPALSLGCWHLTFRVLGQHAAASGPGLTGCFSDAARIDLTEPAPSSLSAPEAASSRARTSHLVEGSVGERTGSRSERKEIQEDYFLQDNNCTRRNDRRRRRACGRSTLASWNERRQRRRGDASVPCHVLMRLEHPPRTTGPPPPTTIKTKSLHNLAINSINNTIDIKNSNLPSKRPSPVSTSVRRIIRSSSSSLYSKRHAGHAGHAGHPESEANALVEDSVDEDPGDDDNEPAGKEENNPDNSPSYCSSQNSGYEERGTLMQQHPYNEYTWDVNAINPWLSACDLAGPAPADLQGTCGPPEVPKYCPMPCKGQGDAKKIFLEAENRYWFVSGLRLRHCCEHAAVNALAPGKGGPLEDVLNGGRKCVNALDKLLSVDALAARLHCEFGEVLARYDCAQQYSVIHNCTHCKK</sequence>
<keyword evidence="5" id="KW-0325">Glycoprotein</keyword>
<keyword evidence="3" id="KW-1133">Transmembrane helix</keyword>
<name>A0A8J2HLI5_COTCN</name>
<comment type="subcellular location">
    <subcellularLocation>
        <location evidence="1">Membrane</location>
        <topology evidence="1">Multi-pass membrane protein</topology>
    </subcellularLocation>
</comment>
<dbReference type="GO" id="GO:0098703">
    <property type="term" value="P:calcium ion import across plasma membrane"/>
    <property type="evidence" value="ECO:0007669"/>
    <property type="project" value="TreeGrafter"/>
</dbReference>
<dbReference type="AlphaFoldDB" id="A0A8J2HLI5"/>
<keyword evidence="9" id="KW-1185">Reference proteome</keyword>
<evidence type="ECO:0000256" key="7">
    <source>
        <dbReference type="SAM" id="MobiDB-lite"/>
    </source>
</evidence>
<proteinExistence type="inferred from homology"/>
<dbReference type="Proteomes" id="UP000786811">
    <property type="component" value="Unassembled WGS sequence"/>
</dbReference>
<dbReference type="PANTHER" id="PTHR15819:SF11">
    <property type="entry name" value="MID1, ISOFORM A"/>
    <property type="match status" value="1"/>
</dbReference>
<feature type="compositionally biased region" description="Polar residues" evidence="7">
    <location>
        <begin position="298"/>
        <end position="311"/>
    </location>
</feature>
<organism evidence="8 9">
    <name type="scientific">Cotesia congregata</name>
    <name type="common">Parasitoid wasp</name>
    <name type="synonym">Apanteles congregatus</name>
    <dbReference type="NCBI Taxonomy" id="51543"/>
    <lineage>
        <taxon>Eukaryota</taxon>
        <taxon>Metazoa</taxon>
        <taxon>Ecdysozoa</taxon>
        <taxon>Arthropoda</taxon>
        <taxon>Hexapoda</taxon>
        <taxon>Insecta</taxon>
        <taxon>Pterygota</taxon>
        <taxon>Neoptera</taxon>
        <taxon>Endopterygota</taxon>
        <taxon>Hymenoptera</taxon>
        <taxon>Apocrita</taxon>
        <taxon>Ichneumonoidea</taxon>
        <taxon>Braconidae</taxon>
        <taxon>Microgastrinae</taxon>
        <taxon>Cotesia</taxon>
    </lineage>
</organism>
<feature type="non-terminal residue" evidence="8">
    <location>
        <position position="468"/>
    </location>
</feature>
<feature type="compositionally biased region" description="Acidic residues" evidence="7">
    <location>
        <begin position="277"/>
        <end position="289"/>
    </location>
</feature>
<protein>
    <submittedName>
        <fullName evidence="8">Uncharacterized protein</fullName>
    </submittedName>
</protein>
<evidence type="ECO:0000256" key="5">
    <source>
        <dbReference type="ARBA" id="ARBA00023180"/>
    </source>
</evidence>
<comment type="caution">
    <text evidence="8">The sequence shown here is derived from an EMBL/GenBank/DDBJ whole genome shotgun (WGS) entry which is preliminary data.</text>
</comment>
<dbReference type="GO" id="GO:0015275">
    <property type="term" value="F:stretch-activated, monoatomic cation-selective, calcium channel activity"/>
    <property type="evidence" value="ECO:0007669"/>
    <property type="project" value="TreeGrafter"/>
</dbReference>
<dbReference type="OrthoDB" id="10047996at2759"/>
<feature type="compositionally biased region" description="Low complexity" evidence="7">
    <location>
        <begin position="235"/>
        <end position="253"/>
    </location>
</feature>
<evidence type="ECO:0000313" key="9">
    <source>
        <dbReference type="Proteomes" id="UP000786811"/>
    </source>
</evidence>
<comment type="similarity">
    <text evidence="6">Belongs to the NALF family.</text>
</comment>
<evidence type="ECO:0000256" key="6">
    <source>
        <dbReference type="ARBA" id="ARBA00029445"/>
    </source>
</evidence>
<feature type="compositionally biased region" description="Basic and acidic residues" evidence="7">
    <location>
        <begin position="129"/>
        <end position="139"/>
    </location>
</feature>
<reference evidence="8" key="1">
    <citation type="submission" date="2021-04" db="EMBL/GenBank/DDBJ databases">
        <authorList>
            <person name="Chebbi M.A.C M."/>
        </authorList>
    </citation>
    <scope>NUCLEOTIDE SEQUENCE</scope>
</reference>
<dbReference type="EMBL" id="CAJNRD030001123">
    <property type="protein sequence ID" value="CAG5102498.1"/>
    <property type="molecule type" value="Genomic_DNA"/>
</dbReference>
<evidence type="ECO:0000313" key="8">
    <source>
        <dbReference type="EMBL" id="CAG5102498.1"/>
    </source>
</evidence>
<dbReference type="GO" id="GO:0005886">
    <property type="term" value="C:plasma membrane"/>
    <property type="evidence" value="ECO:0007669"/>
    <property type="project" value="TreeGrafter"/>
</dbReference>
<feature type="region of interest" description="Disordered" evidence="7">
    <location>
        <begin position="100"/>
        <end position="139"/>
    </location>
</feature>
<evidence type="ECO:0000256" key="4">
    <source>
        <dbReference type="ARBA" id="ARBA00023136"/>
    </source>
</evidence>
<dbReference type="PANTHER" id="PTHR15819">
    <property type="entry name" value="TRANSMEMBRANE PROTEIN FAM155"/>
    <property type="match status" value="1"/>
</dbReference>
<evidence type="ECO:0000256" key="2">
    <source>
        <dbReference type="ARBA" id="ARBA00022692"/>
    </source>
</evidence>
<feature type="region of interest" description="Disordered" evidence="7">
    <location>
        <begin position="223"/>
        <end position="311"/>
    </location>
</feature>
<evidence type="ECO:0000256" key="1">
    <source>
        <dbReference type="ARBA" id="ARBA00004141"/>
    </source>
</evidence>